<organism evidence="1">
    <name type="scientific">Brassica napus</name>
    <name type="common">Rape</name>
    <dbReference type="NCBI Taxonomy" id="3708"/>
    <lineage>
        <taxon>Eukaryota</taxon>
        <taxon>Viridiplantae</taxon>
        <taxon>Streptophyta</taxon>
        <taxon>Embryophyta</taxon>
        <taxon>Tracheophyta</taxon>
        <taxon>Spermatophyta</taxon>
        <taxon>Magnoliopsida</taxon>
        <taxon>eudicotyledons</taxon>
        <taxon>Gunneridae</taxon>
        <taxon>Pentapetalae</taxon>
        <taxon>rosids</taxon>
        <taxon>malvids</taxon>
        <taxon>Brassicales</taxon>
        <taxon>Brassicaceae</taxon>
        <taxon>Brassiceae</taxon>
        <taxon>Brassica</taxon>
    </lineage>
</organism>
<protein>
    <submittedName>
        <fullName evidence="1">(rape) hypothetical protein</fullName>
    </submittedName>
</protein>
<reference evidence="1" key="1">
    <citation type="submission" date="2021-01" db="EMBL/GenBank/DDBJ databases">
        <authorList>
            <consortium name="Genoscope - CEA"/>
            <person name="William W."/>
        </authorList>
    </citation>
    <scope>NUCLEOTIDE SEQUENCE</scope>
</reference>
<proteinExistence type="predicted"/>
<dbReference type="AlphaFoldDB" id="A0A816L2J9"/>
<name>A0A816L2J9_BRANA</name>
<dbReference type="EMBL" id="HG994369">
    <property type="protein sequence ID" value="CAF1931296.1"/>
    <property type="molecule type" value="Genomic_DNA"/>
</dbReference>
<sequence length="73" mass="8333">MYPMDPLGRPSPAAAVSLIQWTLISKYWACVRTQSQKVEMINNLLSPVTPFSGELLQLKRFYVSRCEIINCID</sequence>
<gene>
    <name evidence="1" type="ORF">DARMORV10_C05P41170.1</name>
</gene>
<evidence type="ECO:0000313" key="1">
    <source>
        <dbReference type="EMBL" id="CAF1931296.1"/>
    </source>
</evidence>
<dbReference type="Proteomes" id="UP001295469">
    <property type="component" value="Chromosome C05"/>
</dbReference>
<accession>A0A816L2J9</accession>